<keyword evidence="2" id="KW-1185">Reference proteome</keyword>
<dbReference type="Proteomes" id="UP000305401">
    <property type="component" value="Unassembled WGS sequence"/>
</dbReference>
<name>A0AC61S6J0_9BACT</name>
<keyword evidence="1" id="KW-0255">Endonuclease</keyword>
<evidence type="ECO:0000313" key="2">
    <source>
        <dbReference type="Proteomes" id="UP000305401"/>
    </source>
</evidence>
<proteinExistence type="predicted"/>
<sequence>MDVLTPEQRRRCMQGNKSSGTKPELALGRLLWRNGIHYRKQPKNVPGKPDFCIKKYRLAIFVDGEFWHGRNWEQKRESLKGNRDFWIAKIERNIQRDLRVTQALEAAGWKVFRFWESDIKKHPGVCLGMILRYMSQFAGVVEPDYVPMDDYMCDSRYDNEAWCDGLSVAADVTAGYGDEYTDKQ</sequence>
<accession>A0AC61S6J0</accession>
<organism evidence="1 2">
    <name type="scientific">Muribaculum caecicola</name>
    <dbReference type="NCBI Taxonomy" id="3038144"/>
    <lineage>
        <taxon>Bacteria</taxon>
        <taxon>Pseudomonadati</taxon>
        <taxon>Bacteroidota</taxon>
        <taxon>Bacteroidia</taxon>
        <taxon>Bacteroidales</taxon>
        <taxon>Muribaculaceae</taxon>
        <taxon>Muribaculum</taxon>
    </lineage>
</organism>
<dbReference type="EMBL" id="SSTG01000025">
    <property type="protein sequence ID" value="THG54241.1"/>
    <property type="molecule type" value="Genomic_DNA"/>
</dbReference>
<protein>
    <submittedName>
        <fullName evidence="1">Very short patch repair endonuclease</fullName>
    </submittedName>
</protein>
<reference evidence="1" key="1">
    <citation type="submission" date="2019-04" db="EMBL/GenBank/DDBJ databases">
        <title>Microbes associate with the intestines of laboratory mice.</title>
        <authorList>
            <person name="Navarre W."/>
            <person name="Wong E."/>
            <person name="Huang K.C."/>
            <person name="Tropini C."/>
            <person name="Ng K."/>
            <person name="Yu B."/>
        </authorList>
    </citation>
    <scope>NUCLEOTIDE SEQUENCE</scope>
    <source>
        <strain evidence="1">NM86_A22</strain>
    </source>
</reference>
<keyword evidence="1" id="KW-0378">Hydrolase</keyword>
<gene>
    <name evidence="1" type="ORF">E5990_03495</name>
</gene>
<evidence type="ECO:0000313" key="1">
    <source>
        <dbReference type="EMBL" id="THG54241.1"/>
    </source>
</evidence>
<comment type="caution">
    <text evidence="1">The sequence shown here is derived from an EMBL/GenBank/DDBJ whole genome shotgun (WGS) entry which is preliminary data.</text>
</comment>
<keyword evidence="1" id="KW-0540">Nuclease</keyword>